<feature type="compositionally biased region" description="Low complexity" evidence="2">
    <location>
        <begin position="82"/>
        <end position="93"/>
    </location>
</feature>
<feature type="compositionally biased region" description="Basic and acidic residues" evidence="2">
    <location>
        <begin position="540"/>
        <end position="549"/>
    </location>
</feature>
<evidence type="ECO:0000313" key="5">
    <source>
        <dbReference type="Proteomes" id="UP001286456"/>
    </source>
</evidence>
<feature type="region of interest" description="Disordered" evidence="2">
    <location>
        <begin position="1"/>
        <end position="29"/>
    </location>
</feature>
<feature type="compositionally biased region" description="Polar residues" evidence="2">
    <location>
        <begin position="613"/>
        <end position="623"/>
    </location>
</feature>
<feature type="region of interest" description="Disordered" evidence="2">
    <location>
        <begin position="574"/>
        <end position="659"/>
    </location>
</feature>
<reference evidence="4" key="2">
    <citation type="submission" date="2023-06" db="EMBL/GenBank/DDBJ databases">
        <authorList>
            <consortium name="Lawrence Berkeley National Laboratory"/>
            <person name="Haridas S."/>
            <person name="Hensen N."/>
            <person name="Bonometti L."/>
            <person name="Westerberg I."/>
            <person name="Brannstrom I.O."/>
            <person name="Guillou S."/>
            <person name="Cros-Aarteil S."/>
            <person name="Calhoun S."/>
            <person name="Kuo A."/>
            <person name="Mondo S."/>
            <person name="Pangilinan J."/>
            <person name="Riley R."/>
            <person name="Labutti K."/>
            <person name="Andreopoulos B."/>
            <person name="Lipzen A."/>
            <person name="Chen C."/>
            <person name="Yanf M."/>
            <person name="Daum C."/>
            <person name="Ng V."/>
            <person name="Clum A."/>
            <person name="Steindorff A."/>
            <person name="Ohm R."/>
            <person name="Martin F."/>
            <person name="Silar P."/>
            <person name="Natvig D."/>
            <person name="Lalanne C."/>
            <person name="Gautier V."/>
            <person name="Ament-Velasquez S.L."/>
            <person name="Kruys A."/>
            <person name="Hutchinson M.I."/>
            <person name="Powell A.J."/>
            <person name="Barry K."/>
            <person name="Miller A.N."/>
            <person name="Grigoriev I.V."/>
            <person name="Debuchy R."/>
            <person name="Gladieux P."/>
            <person name="Thoren M.H."/>
            <person name="Johannesson H."/>
        </authorList>
    </citation>
    <scope>NUCLEOTIDE SEQUENCE</scope>
    <source>
        <strain evidence="4">SMH4131-1</strain>
    </source>
</reference>
<keyword evidence="5" id="KW-1185">Reference proteome</keyword>
<dbReference type="InterPro" id="IPR021589">
    <property type="entry name" value="Cut12"/>
</dbReference>
<feature type="region of interest" description="Disordered" evidence="2">
    <location>
        <begin position="520"/>
        <end position="553"/>
    </location>
</feature>
<evidence type="ECO:0000313" key="4">
    <source>
        <dbReference type="EMBL" id="KAK3328411.1"/>
    </source>
</evidence>
<feature type="region of interest" description="Disordered" evidence="2">
    <location>
        <begin position="676"/>
        <end position="740"/>
    </location>
</feature>
<comment type="caution">
    <text evidence="4">The sequence shown here is derived from an EMBL/GenBank/DDBJ whole genome shotgun (WGS) entry which is preliminary data.</text>
</comment>
<sequence>MLSWALKRNNTEAARDAPGPDDTLIEQPDTPAPVFAMRAFKTALFGTPAPRVIERPTAKDDKAKSKNTNTTSVVDRSPMKPPTGILLTPGTGTTRRKRVSFGHDVKAGSAVQATSVSGLPDECPGKFPSPWVDKSEDKDSARPKTRLTEVLENARTTKPKTAGVESKAPRETEDAWEEVEDESDRDFDATVDLNEPHSRSGKYWKSYFETYHADAKAEMEKLVKYKQLAKSYAKMKDAEAGDLNQKLKEEQEKVKLMELRVAEMGRHVESKAKKNGGEYDSKLTDELARQTALAQEYKQQVEELEALLQPEDDETEDRLPRQRRIASPRTHKTLLETQRELRRARSQLKELDKLREDRDRLRSELRFAEQRANKLAIENKKLSTELSQTTPTIRDLEKKLAESREESLSKDNELKKLRADYDKLKEDAKARYTEAHQVLQNKNGKISELQDEIGSLRTGGAESRWAASAKNLEAKLKAGSEKIKAPDRETALKFLQTAEEESTQLLQELHALRKASIERGLIAPTPSARAKQRARASTESLHRDSHEDQALVSSRALREKIDIDLGRRTSTVLNDRGNLQDSRSSASSGASAHRSREEHAPRLSRVERAPSRTAMTRSITTKSSIDEIMDATRAQSSKAPASTTTTASKVSRKQSSRSLRENGVLQIDLVQDNFARLGGPDTHNSSMWEMNTSRTTMPPDRRSAALARLQRKRMERAREQLQQQQQQQHPERNKENMRPS</sequence>
<evidence type="ECO:0000256" key="2">
    <source>
        <dbReference type="SAM" id="MobiDB-lite"/>
    </source>
</evidence>
<feature type="compositionally biased region" description="Basic and acidic residues" evidence="2">
    <location>
        <begin position="133"/>
        <end position="149"/>
    </location>
</feature>
<feature type="compositionally biased region" description="Basic and acidic residues" evidence="2">
    <location>
        <begin position="594"/>
        <end position="610"/>
    </location>
</feature>
<feature type="compositionally biased region" description="Acidic residues" evidence="2">
    <location>
        <begin position="174"/>
        <end position="185"/>
    </location>
</feature>
<feature type="compositionally biased region" description="Basic and acidic residues" evidence="2">
    <location>
        <begin position="729"/>
        <end position="740"/>
    </location>
</feature>
<accession>A0AAE0MDC4</accession>
<protein>
    <submittedName>
        <fullName evidence="4">Spindle pole body formation-associated protein-domain-containing protein</fullName>
    </submittedName>
</protein>
<organism evidence="4 5">
    <name type="scientific">Cercophora scortea</name>
    <dbReference type="NCBI Taxonomy" id="314031"/>
    <lineage>
        <taxon>Eukaryota</taxon>
        <taxon>Fungi</taxon>
        <taxon>Dikarya</taxon>
        <taxon>Ascomycota</taxon>
        <taxon>Pezizomycotina</taxon>
        <taxon>Sordariomycetes</taxon>
        <taxon>Sordariomycetidae</taxon>
        <taxon>Sordariales</taxon>
        <taxon>Lasiosphaeriaceae</taxon>
        <taxon>Cercophora</taxon>
    </lineage>
</organism>
<reference evidence="4" key="1">
    <citation type="journal article" date="2023" name="Mol. Phylogenet. Evol.">
        <title>Genome-scale phylogeny and comparative genomics of the fungal order Sordariales.</title>
        <authorList>
            <person name="Hensen N."/>
            <person name="Bonometti L."/>
            <person name="Westerberg I."/>
            <person name="Brannstrom I.O."/>
            <person name="Guillou S."/>
            <person name="Cros-Aarteil S."/>
            <person name="Calhoun S."/>
            <person name="Haridas S."/>
            <person name="Kuo A."/>
            <person name="Mondo S."/>
            <person name="Pangilinan J."/>
            <person name="Riley R."/>
            <person name="LaButti K."/>
            <person name="Andreopoulos B."/>
            <person name="Lipzen A."/>
            <person name="Chen C."/>
            <person name="Yan M."/>
            <person name="Daum C."/>
            <person name="Ng V."/>
            <person name="Clum A."/>
            <person name="Steindorff A."/>
            <person name="Ohm R.A."/>
            <person name="Martin F."/>
            <person name="Silar P."/>
            <person name="Natvig D.O."/>
            <person name="Lalanne C."/>
            <person name="Gautier V."/>
            <person name="Ament-Velasquez S.L."/>
            <person name="Kruys A."/>
            <person name="Hutchinson M.I."/>
            <person name="Powell A.J."/>
            <person name="Barry K."/>
            <person name="Miller A.N."/>
            <person name="Grigoriev I.V."/>
            <person name="Debuchy R."/>
            <person name="Gladieux P."/>
            <person name="Hiltunen Thoren M."/>
            <person name="Johannesson H."/>
        </authorList>
    </citation>
    <scope>NUCLEOTIDE SEQUENCE</scope>
    <source>
        <strain evidence="4">SMH4131-1</strain>
    </source>
</reference>
<gene>
    <name evidence="4" type="ORF">B0T19DRAFT_485313</name>
</gene>
<feature type="region of interest" description="Disordered" evidence="2">
    <location>
        <begin position="307"/>
        <end position="331"/>
    </location>
</feature>
<dbReference type="EMBL" id="JAUEPO010000003">
    <property type="protein sequence ID" value="KAK3328411.1"/>
    <property type="molecule type" value="Genomic_DNA"/>
</dbReference>
<dbReference type="Pfam" id="PF11500">
    <property type="entry name" value="Cut12"/>
    <property type="match status" value="1"/>
</dbReference>
<feature type="compositionally biased region" description="Basic and acidic residues" evidence="2">
    <location>
        <begin position="52"/>
        <end position="64"/>
    </location>
</feature>
<feature type="domain" description="Spindle pole body-associated protein cut12" evidence="3">
    <location>
        <begin position="141"/>
        <end position="275"/>
    </location>
</feature>
<feature type="compositionally biased region" description="Polar residues" evidence="2">
    <location>
        <begin position="682"/>
        <end position="696"/>
    </location>
</feature>
<feature type="compositionally biased region" description="Basic residues" evidence="2">
    <location>
        <begin position="321"/>
        <end position="331"/>
    </location>
</feature>
<feature type="compositionally biased region" description="Low complexity" evidence="2">
    <location>
        <begin position="634"/>
        <end position="648"/>
    </location>
</feature>
<evidence type="ECO:0000259" key="3">
    <source>
        <dbReference type="Pfam" id="PF11500"/>
    </source>
</evidence>
<dbReference type="AlphaFoldDB" id="A0AAE0MDC4"/>
<keyword evidence="1" id="KW-0175">Coiled coil</keyword>
<name>A0AAE0MDC4_9PEZI</name>
<proteinExistence type="predicted"/>
<feature type="region of interest" description="Disordered" evidence="2">
    <location>
        <begin position="112"/>
        <end position="186"/>
    </location>
</feature>
<evidence type="ECO:0000256" key="1">
    <source>
        <dbReference type="SAM" id="Coils"/>
    </source>
</evidence>
<feature type="compositionally biased region" description="Acidic residues" evidence="2">
    <location>
        <begin position="307"/>
        <end position="316"/>
    </location>
</feature>
<feature type="coiled-coil region" evidence="1">
    <location>
        <begin position="233"/>
        <end position="260"/>
    </location>
</feature>
<feature type="region of interest" description="Disordered" evidence="2">
    <location>
        <begin position="48"/>
        <end position="96"/>
    </location>
</feature>
<dbReference type="Proteomes" id="UP001286456">
    <property type="component" value="Unassembled WGS sequence"/>
</dbReference>
<feature type="compositionally biased region" description="Low complexity" evidence="2">
    <location>
        <begin position="582"/>
        <end position="592"/>
    </location>
</feature>